<feature type="region of interest" description="Disordered" evidence="1">
    <location>
        <begin position="1"/>
        <end position="32"/>
    </location>
</feature>
<feature type="compositionally biased region" description="Basic residues" evidence="1">
    <location>
        <begin position="104"/>
        <end position="115"/>
    </location>
</feature>
<gene>
    <name evidence="2" type="primary">OSJNBa0086P08.14</name>
</gene>
<accession>Q5NAN0</accession>
<name>Q5NAN0_ORYSJ</name>
<feature type="compositionally biased region" description="Basic and acidic residues" evidence="1">
    <location>
        <begin position="93"/>
        <end position="103"/>
    </location>
</feature>
<proteinExistence type="predicted"/>
<reference evidence="2" key="1">
    <citation type="journal article" date="2002" name="Nature">
        <title>The genome sequence and structure of rice chromosome 1.</title>
        <authorList>
            <person name="Sasaki T."/>
            <person name="Matsumoto T."/>
            <person name="Yamamoto K."/>
            <person name="Sakata K."/>
            <person name="Baba T."/>
            <person name="Katayose Y."/>
            <person name="Wu J."/>
            <person name="Niimura Y."/>
            <person name="Cheng Z."/>
            <person name="Nagamura Y."/>
            <person name="Antonio B.A."/>
            <person name="Kanamori H."/>
            <person name="Hosokawa S."/>
            <person name="Masukawa M."/>
            <person name="Arikawa K."/>
            <person name="Chiden Y."/>
            <person name="Hayashi M."/>
            <person name="Okamoto M."/>
            <person name="Ando T."/>
            <person name="Aoki H."/>
            <person name="Arita K."/>
            <person name="Hamada M."/>
            <person name="Harada C."/>
            <person name="Hijishita S."/>
            <person name="Honda M."/>
            <person name="Ichikawa Y."/>
            <person name="Idonuma A."/>
            <person name="Iijima M."/>
            <person name="Ikeda M."/>
            <person name="Ikeno M."/>
            <person name="Itoh S."/>
            <person name="Itoh T."/>
            <person name="Itoh Y."/>
            <person name="Itoh Y."/>
            <person name="Iwabuchi A."/>
            <person name="Kamiya K."/>
            <person name="Karasawa W."/>
            <person name="Katagiri S."/>
            <person name="Kikuta A."/>
            <person name="Kobayashi N."/>
            <person name="Kono I."/>
            <person name="Machita K."/>
            <person name="Maehara T."/>
            <person name="Mizuno H."/>
            <person name="Mizubayashi T."/>
            <person name="Mukai Y."/>
            <person name="Nagasaki H."/>
            <person name="Nakashima M."/>
            <person name="Nakama Y."/>
            <person name="Nakamichi Y."/>
            <person name="Nakamura M."/>
            <person name="Namiki N."/>
            <person name="Negishi M."/>
            <person name="Ohta I."/>
            <person name="Ono N."/>
            <person name="Saji S."/>
            <person name="Sakai K."/>
            <person name="Shibata M."/>
            <person name="Shimokawa T."/>
            <person name="Shomura A."/>
            <person name="Song J."/>
            <person name="Takazaki Y."/>
            <person name="Terasawa K."/>
            <person name="Tsuji K."/>
            <person name="Waki K."/>
            <person name="Yamagata H."/>
            <person name="Yamane H."/>
            <person name="Yoshiki S."/>
            <person name="Yoshihara R."/>
            <person name="Yukawa K."/>
            <person name="Zhong H."/>
            <person name="Iwama H."/>
            <person name="Endo T."/>
            <person name="Ito H."/>
            <person name="Hahn J.H."/>
            <person name="Kim H.I."/>
            <person name="Eun M.Y."/>
            <person name="Yano M."/>
            <person name="Jiang J."/>
            <person name="Gojobori T."/>
        </authorList>
    </citation>
    <scope>NUCLEOTIDE SEQUENCE [LARGE SCALE GENOMIC DNA]</scope>
</reference>
<dbReference type="Proteomes" id="UP000817658">
    <property type="component" value="Chromosome 1"/>
</dbReference>
<dbReference type="EMBL" id="AP002855">
    <property type="protein sequence ID" value="BAD81474.1"/>
    <property type="molecule type" value="Genomic_DNA"/>
</dbReference>
<feature type="compositionally biased region" description="Basic residues" evidence="1">
    <location>
        <begin position="22"/>
        <end position="32"/>
    </location>
</feature>
<sequence length="155" mass="17382">MGATRRRHMMGANQREAEMGAAHRRLGRRRHATKARVERRLGRRRGARVEATKAGGVGAALWCEGRCSSNYHEGSGGGERGRGAMWSHRRVRERGAEEVDGARRVTHRGPNHRQRVAGDGKYGGGLGFVVATGFRWDSVPKKWRPSYGVQRRSRR</sequence>
<dbReference type="AlphaFoldDB" id="Q5NAN0"/>
<evidence type="ECO:0000256" key="1">
    <source>
        <dbReference type="SAM" id="MobiDB-lite"/>
    </source>
</evidence>
<protein>
    <submittedName>
        <fullName evidence="2">Uncharacterized protein</fullName>
    </submittedName>
</protein>
<evidence type="ECO:0000313" key="2">
    <source>
        <dbReference type="EMBL" id="BAD81474.1"/>
    </source>
</evidence>
<feature type="region of interest" description="Disordered" evidence="1">
    <location>
        <begin position="72"/>
        <end position="122"/>
    </location>
</feature>
<organism evidence="2">
    <name type="scientific">Oryza sativa subsp. japonica</name>
    <name type="common">Rice</name>
    <dbReference type="NCBI Taxonomy" id="39947"/>
    <lineage>
        <taxon>Eukaryota</taxon>
        <taxon>Viridiplantae</taxon>
        <taxon>Streptophyta</taxon>
        <taxon>Embryophyta</taxon>
        <taxon>Tracheophyta</taxon>
        <taxon>Spermatophyta</taxon>
        <taxon>Magnoliopsida</taxon>
        <taxon>Liliopsida</taxon>
        <taxon>Poales</taxon>
        <taxon>Poaceae</taxon>
        <taxon>BOP clade</taxon>
        <taxon>Oryzoideae</taxon>
        <taxon>Oryzeae</taxon>
        <taxon>Oryzinae</taxon>
        <taxon>Oryza</taxon>
        <taxon>Oryza sativa</taxon>
    </lineage>
</organism>